<evidence type="ECO:0000313" key="1">
    <source>
        <dbReference type="EMBL" id="AJI22026.1"/>
    </source>
</evidence>
<dbReference type="KEGG" id="bmeg:BG04_4934"/>
<proteinExistence type="predicted"/>
<evidence type="ECO:0000313" key="2">
    <source>
        <dbReference type="Proteomes" id="UP000031829"/>
    </source>
</evidence>
<gene>
    <name evidence="1" type="ORF">BG04_4934</name>
</gene>
<dbReference type="InterPro" id="IPR012334">
    <property type="entry name" value="Pectin_lyas_fold"/>
</dbReference>
<dbReference type="RefSeq" id="WP_034651745.1">
    <property type="nucleotide sequence ID" value="NZ_BCVB01000015.1"/>
</dbReference>
<name>A0A0B6AEU9_PRIM2</name>
<dbReference type="AlphaFoldDB" id="A0A0B6AEU9"/>
<protein>
    <recommendedName>
        <fullName evidence="3">Right handed beta helix domain-containing protein</fullName>
    </recommendedName>
</protein>
<organism evidence="1 2">
    <name type="scientific">Priestia megaterium (strain ATCC 14581 / DSM 32 / CCUG 1817 / JCM 2506 / NBRC 15308 / NCIMB 9376 / NCTC 10342 / NRRL B-14308 / VKM B-512 / Ford 19)</name>
    <name type="common">Bacillus megaterium</name>
    <dbReference type="NCBI Taxonomy" id="1348623"/>
    <lineage>
        <taxon>Bacteria</taxon>
        <taxon>Bacillati</taxon>
        <taxon>Bacillota</taxon>
        <taxon>Bacilli</taxon>
        <taxon>Bacillales</taxon>
        <taxon>Bacillaceae</taxon>
        <taxon>Priestia</taxon>
    </lineage>
</organism>
<reference evidence="1 2" key="1">
    <citation type="journal article" date="2015" name="Genome Announc.">
        <title>Complete genome sequences for 35 biothreat assay-relevant bacillus species.</title>
        <authorList>
            <person name="Johnson S.L."/>
            <person name="Daligault H.E."/>
            <person name="Davenport K.W."/>
            <person name="Jaissle J."/>
            <person name="Frey K.G."/>
            <person name="Ladner J.T."/>
            <person name="Broomall S.M."/>
            <person name="Bishop-Lilly K.A."/>
            <person name="Bruce D.C."/>
            <person name="Gibbons H.S."/>
            <person name="Coyne S.R."/>
            <person name="Lo C.C."/>
            <person name="Meincke L."/>
            <person name="Munk A.C."/>
            <person name="Koroleva G.I."/>
            <person name="Rosenzweig C.N."/>
            <person name="Palacios G.F."/>
            <person name="Redden C.L."/>
            <person name="Minogue T.D."/>
            <person name="Chain P.S."/>
        </authorList>
    </citation>
    <scope>NUCLEOTIDE SEQUENCE [LARGE SCALE GENOMIC DNA]</scope>
    <source>
        <strain evidence="2">ATCC 14581 / DSM 32 / JCM 2506 / NBRC 15308 / NCIMB 9376 / NCTC 10342 / NRRL B-14308 / VKM B-512</strain>
    </source>
</reference>
<evidence type="ECO:0008006" key="3">
    <source>
        <dbReference type="Google" id="ProtNLM"/>
    </source>
</evidence>
<dbReference type="HOGENOM" id="CLU_1248570_0_0_9"/>
<dbReference type="Proteomes" id="UP000031829">
    <property type="component" value="Chromosome"/>
</dbReference>
<dbReference type="SUPFAM" id="SSF51126">
    <property type="entry name" value="Pectin lyase-like"/>
    <property type="match status" value="1"/>
</dbReference>
<dbReference type="Gene3D" id="2.160.20.10">
    <property type="entry name" value="Single-stranded right-handed beta-helix, Pectin lyase-like"/>
    <property type="match status" value="1"/>
</dbReference>
<sequence length="221" mass="23206">MASEIIVSPGPGNPIQDAINAASDYDTIRVLPGMYTGPIVIDKMIQLLGTQAGIDARTRSGTPSIESIITGTSGVGLVQLTANNVVVDGFTIQGNTAGAGAFSPATFSGYWFFNNIVQNNVIGYYANSNGVTETQIRQNLFNNNNQPGAATGNGIYSDQGIQNILIDSNRFTGPHANASINMIGPTATDIVITRNEVLTDNSIALFDTTNVEIACNTVTNT</sequence>
<dbReference type="EMBL" id="CP009920">
    <property type="protein sequence ID" value="AJI22026.1"/>
    <property type="molecule type" value="Genomic_DNA"/>
</dbReference>
<dbReference type="GeneID" id="93642909"/>
<accession>A0A0B6AEU9</accession>
<dbReference type="InterPro" id="IPR011050">
    <property type="entry name" value="Pectin_lyase_fold/virulence"/>
</dbReference>